<feature type="transmembrane region" description="Helical" evidence="1">
    <location>
        <begin position="134"/>
        <end position="161"/>
    </location>
</feature>
<keyword evidence="1" id="KW-0812">Transmembrane</keyword>
<reference evidence="2" key="1">
    <citation type="submission" date="2024-06" db="EMBL/GenBank/DDBJ databases">
        <title>Brevibacterium koreense sp. nov., isolated from jogae-jeotgal, a Korean fermented seafood.</title>
        <authorList>
            <person name="Whon T.W."/>
            <person name="Nam S."/>
            <person name="Kim Y."/>
        </authorList>
    </citation>
    <scope>NUCLEOTIDE SEQUENCE</scope>
    <source>
        <strain evidence="2">CBA3109</strain>
    </source>
</reference>
<feature type="transmembrane region" description="Helical" evidence="1">
    <location>
        <begin position="225"/>
        <end position="242"/>
    </location>
</feature>
<keyword evidence="1" id="KW-0472">Membrane</keyword>
<sequence>MTGLHPRLHSVTTYSGHARRHGYAVTVRHCPWRTKVLALNIDGVDHPFEADSSETAANGVEARVRGWLTVRIVVRRPTVEGKVVNREEIHVTTSALGGAGEAEVHSGDDIVPLLPETGSRSEARDLKRTAHPTAFALIAGLTTILRLAIPLLGLGALLSFLTEPVKAWLSRHLTPLLEPMFDWVARVLEPLRFLLAAIGGFFGWLFDLLFGWLPNIHLPFDIPDWMWTTAKIALLALIAFSVSRANLKRRKRLLEEASADTGDDSQ</sequence>
<name>A0AAU7UII1_9MICO</name>
<gene>
    <name evidence="2" type="ORF">AAFP32_10180</name>
</gene>
<feature type="transmembrane region" description="Helical" evidence="1">
    <location>
        <begin position="193"/>
        <end position="213"/>
    </location>
</feature>
<evidence type="ECO:0000313" key="2">
    <source>
        <dbReference type="EMBL" id="XBV87936.1"/>
    </source>
</evidence>
<keyword evidence="1" id="KW-1133">Transmembrane helix</keyword>
<dbReference type="EMBL" id="CP158281">
    <property type="protein sequence ID" value="XBV87936.1"/>
    <property type="molecule type" value="Genomic_DNA"/>
</dbReference>
<dbReference type="KEGG" id="bkr:AAFP32_10180"/>
<protein>
    <submittedName>
        <fullName evidence="2">Uncharacterized protein</fullName>
    </submittedName>
</protein>
<evidence type="ECO:0000256" key="1">
    <source>
        <dbReference type="SAM" id="Phobius"/>
    </source>
</evidence>
<accession>A0AAU7UII1</accession>
<organism evidence="2">
    <name type="scientific">Brevibacterium koreense</name>
    <dbReference type="NCBI Taxonomy" id="3140787"/>
    <lineage>
        <taxon>Bacteria</taxon>
        <taxon>Bacillati</taxon>
        <taxon>Actinomycetota</taxon>
        <taxon>Actinomycetes</taxon>
        <taxon>Micrococcales</taxon>
        <taxon>Brevibacteriaceae</taxon>
        <taxon>Brevibacterium</taxon>
    </lineage>
</organism>
<dbReference type="RefSeq" id="WP_350269046.1">
    <property type="nucleotide sequence ID" value="NZ_CP158281.1"/>
</dbReference>
<dbReference type="AlphaFoldDB" id="A0AAU7UII1"/>
<proteinExistence type="predicted"/>